<accession>A0A8J5HMT3</accession>
<dbReference type="Pfam" id="PF08284">
    <property type="entry name" value="RVP_2"/>
    <property type="match status" value="1"/>
</dbReference>
<dbReference type="Proteomes" id="UP000734854">
    <property type="component" value="Unassembled WGS sequence"/>
</dbReference>
<keyword evidence="4" id="KW-1185">Reference proteome</keyword>
<protein>
    <recommendedName>
        <fullName evidence="2">Retrotransposon gag domain-containing protein</fullName>
    </recommendedName>
</protein>
<dbReference type="AlphaFoldDB" id="A0A8J5HMT3"/>
<sequence length="286" mass="33059">MPPRRYIRRNREYEEGRHEEAPSPQPPLKGRQEVPPPLPPHMNANTRMLEEETWEGFKQILYKKYFTADVRSRVKREFINLRQRDLSLAEYVRKFDKGCHFVPLIANDAEEKLRHFLDDYSPRSSDGEPDEGCLDGGAFSSGKIFPLHPSLNGHLPVDDVPKAKESGLGIRLRLHLLRWKLLWSHSPVGGVPKAKVSSNSGRSIPNRQKHFKFRQSIVFFMHVSSVERILTEEVMLSTDLVKNVELRLQKNIVRADLIVLPMPEFDIILDIDWLTLYGASIDFDRG</sequence>
<evidence type="ECO:0000259" key="2">
    <source>
        <dbReference type="Pfam" id="PF03732"/>
    </source>
</evidence>
<dbReference type="InterPro" id="IPR021109">
    <property type="entry name" value="Peptidase_aspartic_dom_sf"/>
</dbReference>
<feature type="domain" description="Retrotransposon gag" evidence="2">
    <location>
        <begin position="51"/>
        <end position="117"/>
    </location>
</feature>
<evidence type="ECO:0000256" key="1">
    <source>
        <dbReference type="SAM" id="MobiDB-lite"/>
    </source>
</evidence>
<dbReference type="InterPro" id="IPR005162">
    <property type="entry name" value="Retrotrans_gag_dom"/>
</dbReference>
<feature type="compositionally biased region" description="Basic and acidic residues" evidence="1">
    <location>
        <begin position="9"/>
        <end position="21"/>
    </location>
</feature>
<proteinExistence type="predicted"/>
<reference evidence="3 4" key="1">
    <citation type="submission" date="2020-08" db="EMBL/GenBank/DDBJ databases">
        <title>Plant Genome Project.</title>
        <authorList>
            <person name="Zhang R.-G."/>
        </authorList>
    </citation>
    <scope>NUCLEOTIDE SEQUENCE [LARGE SCALE GENOMIC DNA]</scope>
    <source>
        <tissue evidence="3">Rhizome</tissue>
    </source>
</reference>
<dbReference type="EMBL" id="JACMSC010000003">
    <property type="protein sequence ID" value="KAG6528854.1"/>
    <property type="molecule type" value="Genomic_DNA"/>
</dbReference>
<evidence type="ECO:0000313" key="3">
    <source>
        <dbReference type="EMBL" id="KAG6528854.1"/>
    </source>
</evidence>
<comment type="caution">
    <text evidence="3">The sequence shown here is derived from an EMBL/GenBank/DDBJ whole genome shotgun (WGS) entry which is preliminary data.</text>
</comment>
<dbReference type="Pfam" id="PF03732">
    <property type="entry name" value="Retrotrans_gag"/>
    <property type="match status" value="1"/>
</dbReference>
<dbReference type="Gene3D" id="2.40.70.10">
    <property type="entry name" value="Acid Proteases"/>
    <property type="match status" value="1"/>
</dbReference>
<feature type="region of interest" description="Disordered" evidence="1">
    <location>
        <begin position="1"/>
        <end position="39"/>
    </location>
</feature>
<name>A0A8J5HMT3_ZINOF</name>
<organism evidence="3 4">
    <name type="scientific">Zingiber officinale</name>
    <name type="common">Ginger</name>
    <name type="synonym">Amomum zingiber</name>
    <dbReference type="NCBI Taxonomy" id="94328"/>
    <lineage>
        <taxon>Eukaryota</taxon>
        <taxon>Viridiplantae</taxon>
        <taxon>Streptophyta</taxon>
        <taxon>Embryophyta</taxon>
        <taxon>Tracheophyta</taxon>
        <taxon>Spermatophyta</taxon>
        <taxon>Magnoliopsida</taxon>
        <taxon>Liliopsida</taxon>
        <taxon>Zingiberales</taxon>
        <taxon>Zingiberaceae</taxon>
        <taxon>Zingiber</taxon>
    </lineage>
</organism>
<evidence type="ECO:0000313" key="4">
    <source>
        <dbReference type="Proteomes" id="UP000734854"/>
    </source>
</evidence>
<gene>
    <name evidence="3" type="ORF">ZIOFF_011046</name>
</gene>